<proteinExistence type="inferred from homology"/>
<organism evidence="12 13">
    <name type="scientific">Phaeovibrio sulfidiphilus</name>
    <dbReference type="NCBI Taxonomy" id="1220600"/>
    <lineage>
        <taxon>Bacteria</taxon>
        <taxon>Pseudomonadati</taxon>
        <taxon>Pseudomonadota</taxon>
        <taxon>Alphaproteobacteria</taxon>
        <taxon>Rhodospirillales</taxon>
        <taxon>Rhodospirillaceae</taxon>
        <taxon>Phaeovibrio</taxon>
    </lineage>
</organism>
<name>A0A8J6YNS4_9PROT</name>
<keyword evidence="13" id="KW-1185">Reference proteome</keyword>
<dbReference type="InterPro" id="IPR015856">
    <property type="entry name" value="ABC_transpr_CbiO/EcfA_su"/>
</dbReference>
<comment type="function">
    <text evidence="9">Part of an ABC transporter complex. Responsible for energy coupling to the transport system.</text>
</comment>
<dbReference type="InterPro" id="IPR017871">
    <property type="entry name" value="ABC_transporter-like_CS"/>
</dbReference>
<keyword evidence="8 9" id="KW-0472">Membrane</keyword>
<evidence type="ECO:0000313" key="12">
    <source>
        <dbReference type="EMBL" id="MBE1236761.1"/>
    </source>
</evidence>
<dbReference type="GO" id="GO:0006824">
    <property type="term" value="P:cobalt ion transport"/>
    <property type="evidence" value="ECO:0007669"/>
    <property type="project" value="InterPro"/>
</dbReference>
<evidence type="ECO:0000256" key="2">
    <source>
        <dbReference type="ARBA" id="ARBA00005417"/>
    </source>
</evidence>
<accession>A0A8J6YNS4</accession>
<reference evidence="12" key="1">
    <citation type="submission" date="2020-10" db="EMBL/GenBank/DDBJ databases">
        <title>Genome sequence of the unusual species of purple photosynthetic bacteria, Phaeovibrio sulfidiphilus DSM 23193, type strain.</title>
        <authorList>
            <person name="Kyndt J.A."/>
            <person name="Meyer T.E."/>
        </authorList>
    </citation>
    <scope>NUCLEOTIDE SEQUENCE</scope>
    <source>
        <strain evidence="12">DSM 23193</strain>
    </source>
</reference>
<comment type="caution">
    <text evidence="12">The sequence shown here is derived from an EMBL/GenBank/DDBJ whole genome shotgun (WGS) entry which is preliminary data.</text>
</comment>
<dbReference type="FunFam" id="3.40.50.300:FF:000224">
    <property type="entry name" value="Energy-coupling factor transporter ATP-binding protein EcfA"/>
    <property type="match status" value="1"/>
</dbReference>
<dbReference type="Pfam" id="PF00005">
    <property type="entry name" value="ABC_tran"/>
    <property type="match status" value="1"/>
</dbReference>
<dbReference type="SUPFAM" id="SSF52540">
    <property type="entry name" value="P-loop containing nucleoside triphosphate hydrolases"/>
    <property type="match status" value="1"/>
</dbReference>
<dbReference type="InterPro" id="IPR005876">
    <property type="entry name" value="Co_trans_ATP-bd"/>
</dbReference>
<evidence type="ECO:0000256" key="6">
    <source>
        <dbReference type="ARBA" id="ARBA00022840"/>
    </source>
</evidence>
<dbReference type="PANTHER" id="PTHR43553">
    <property type="entry name" value="HEAVY METAL TRANSPORTER"/>
    <property type="match status" value="1"/>
</dbReference>
<dbReference type="AlphaFoldDB" id="A0A8J6YNS4"/>
<sequence>MDRLDPAAGPAREASGARPSPDASGAGLSPGGGACVLEARGLGFAYPEAGEVLRGVDLSLHAGERLVLAGANGSGKTTLLLLLAGLLTPREGTLLCDGQPRGRSRRAVRAWHSRVGLVFQDPDDQLFAPTVFEDVSFGPLNQGCDAALTRQRVDRALAALGIADLAERPPHSLSFGQKKRVSIAGVLAMEPGVLLLDEPTAGLDPEACEDLLETLAALAASGTAVVVATHTMDEAWAWADRIALFGGQRIVACGPPEAIFRDLSLLETLHLREPLLFGVARRLADAGLLPPGHPLPRTQAALFSLLSQGT</sequence>
<dbReference type="InterPro" id="IPR050095">
    <property type="entry name" value="ECF_ABC_transporter_ATP-bd"/>
</dbReference>
<gene>
    <name evidence="12" type="ORF">IHV25_03720</name>
</gene>
<keyword evidence="6 9" id="KW-0067">ATP-binding</keyword>
<evidence type="ECO:0000256" key="5">
    <source>
        <dbReference type="ARBA" id="ARBA00022741"/>
    </source>
</evidence>
<comment type="similarity">
    <text evidence="2 9">Belongs to the ABC transporter superfamily.</text>
</comment>
<dbReference type="GO" id="GO:0016887">
    <property type="term" value="F:ATP hydrolysis activity"/>
    <property type="evidence" value="ECO:0007669"/>
    <property type="project" value="InterPro"/>
</dbReference>
<evidence type="ECO:0000256" key="9">
    <source>
        <dbReference type="RuleBase" id="RU364103"/>
    </source>
</evidence>
<dbReference type="SMART" id="SM00382">
    <property type="entry name" value="AAA"/>
    <property type="match status" value="1"/>
</dbReference>
<keyword evidence="4 9" id="KW-1003">Cell membrane</keyword>
<dbReference type="PANTHER" id="PTHR43553:SF24">
    <property type="entry name" value="ENERGY-COUPLING FACTOR TRANSPORTER ATP-BINDING PROTEIN ECFA1"/>
    <property type="match status" value="1"/>
</dbReference>
<dbReference type="GO" id="GO:0042626">
    <property type="term" value="F:ATPase-coupled transmembrane transporter activity"/>
    <property type="evidence" value="ECO:0007669"/>
    <property type="project" value="TreeGrafter"/>
</dbReference>
<protein>
    <recommendedName>
        <fullName evidence="9">ABC transporter ATP-binding protein</fullName>
    </recommendedName>
</protein>
<dbReference type="GO" id="GO:0005524">
    <property type="term" value="F:ATP binding"/>
    <property type="evidence" value="ECO:0007669"/>
    <property type="project" value="UniProtKB-UniRule"/>
</dbReference>
<keyword evidence="5 9" id="KW-0547">Nucleotide-binding</keyword>
<comment type="subcellular location">
    <subcellularLocation>
        <location evidence="1 9">Cell membrane</location>
        <topology evidence="1 9">Peripheral membrane protein</topology>
    </subcellularLocation>
</comment>
<evidence type="ECO:0000256" key="1">
    <source>
        <dbReference type="ARBA" id="ARBA00004202"/>
    </source>
</evidence>
<evidence type="ECO:0000259" key="11">
    <source>
        <dbReference type="PROSITE" id="PS50893"/>
    </source>
</evidence>
<dbReference type="EMBL" id="JACZHT010000002">
    <property type="protein sequence ID" value="MBE1236761.1"/>
    <property type="molecule type" value="Genomic_DNA"/>
</dbReference>
<dbReference type="NCBIfam" id="TIGR01166">
    <property type="entry name" value="cbiO"/>
    <property type="match status" value="1"/>
</dbReference>
<evidence type="ECO:0000256" key="7">
    <source>
        <dbReference type="ARBA" id="ARBA00022967"/>
    </source>
</evidence>
<evidence type="ECO:0000256" key="3">
    <source>
        <dbReference type="ARBA" id="ARBA00022448"/>
    </source>
</evidence>
<feature type="region of interest" description="Disordered" evidence="10">
    <location>
        <begin position="1"/>
        <end position="28"/>
    </location>
</feature>
<dbReference type="InterPro" id="IPR027417">
    <property type="entry name" value="P-loop_NTPase"/>
</dbReference>
<keyword evidence="7" id="KW-1278">Translocase</keyword>
<evidence type="ECO:0000256" key="4">
    <source>
        <dbReference type="ARBA" id="ARBA00022475"/>
    </source>
</evidence>
<dbReference type="GO" id="GO:0043190">
    <property type="term" value="C:ATP-binding cassette (ABC) transporter complex"/>
    <property type="evidence" value="ECO:0007669"/>
    <property type="project" value="TreeGrafter"/>
</dbReference>
<dbReference type="InterPro" id="IPR003439">
    <property type="entry name" value="ABC_transporter-like_ATP-bd"/>
</dbReference>
<dbReference type="InterPro" id="IPR003593">
    <property type="entry name" value="AAA+_ATPase"/>
</dbReference>
<evidence type="ECO:0000313" key="13">
    <source>
        <dbReference type="Proteomes" id="UP000631034"/>
    </source>
</evidence>
<evidence type="ECO:0000256" key="8">
    <source>
        <dbReference type="ARBA" id="ARBA00023136"/>
    </source>
</evidence>
<dbReference type="PROSITE" id="PS51257">
    <property type="entry name" value="PROKAR_LIPOPROTEIN"/>
    <property type="match status" value="1"/>
</dbReference>
<evidence type="ECO:0000256" key="10">
    <source>
        <dbReference type="SAM" id="MobiDB-lite"/>
    </source>
</evidence>
<dbReference type="Gene3D" id="3.40.50.300">
    <property type="entry name" value="P-loop containing nucleotide triphosphate hydrolases"/>
    <property type="match status" value="1"/>
</dbReference>
<dbReference type="CDD" id="cd03225">
    <property type="entry name" value="ABC_cobalt_CbiO_domain1"/>
    <property type="match status" value="1"/>
</dbReference>
<keyword evidence="3 9" id="KW-0813">Transport</keyword>
<feature type="domain" description="ABC transporter" evidence="11">
    <location>
        <begin position="37"/>
        <end position="272"/>
    </location>
</feature>
<dbReference type="PROSITE" id="PS50893">
    <property type="entry name" value="ABC_TRANSPORTER_2"/>
    <property type="match status" value="1"/>
</dbReference>
<dbReference type="PROSITE" id="PS00211">
    <property type="entry name" value="ABC_TRANSPORTER_1"/>
    <property type="match status" value="1"/>
</dbReference>
<dbReference type="RefSeq" id="WP_192533768.1">
    <property type="nucleotide sequence ID" value="NZ_JACZHT010000002.1"/>
</dbReference>
<dbReference type="Proteomes" id="UP000631034">
    <property type="component" value="Unassembled WGS sequence"/>
</dbReference>